<reference evidence="2 5" key="2">
    <citation type="journal article" date="2018" name="Int. J. Syst. Evol. Microbiol.">
        <title>Pseudooceanicola lipolyticus sp. nov., a marine alphaproteobacterium, reclassification of Oceanicola flagellatus as Pseudooceanicola flagellatus comb. nov. and emended description of the genus Pseudooceanicola.</title>
        <authorList>
            <person name="Huang M.-M."/>
            <person name="Guo L.-L."/>
            <person name="Wu Y.-H."/>
            <person name="Lai Q.-L."/>
            <person name="Shao Z.-Z."/>
            <person name="Wang C.-S."/>
            <person name="Wu M."/>
            <person name="Xu X.-W."/>
        </authorList>
    </citation>
    <scope>NUCLEOTIDE SEQUENCE [LARGE SCALE GENOMIC DNA]</scope>
    <source>
        <strain evidence="2 5">Ar-45</strain>
    </source>
</reference>
<evidence type="ECO:0000313" key="2">
    <source>
        <dbReference type="EMBL" id="PJE25761.1"/>
    </source>
</evidence>
<dbReference type="SUPFAM" id="SSF53955">
    <property type="entry name" value="Lysozyme-like"/>
    <property type="match status" value="1"/>
</dbReference>
<dbReference type="Gene3D" id="1.10.530.10">
    <property type="match status" value="1"/>
</dbReference>
<dbReference type="InterPro" id="IPR023346">
    <property type="entry name" value="Lysozyme-like_dom_sf"/>
</dbReference>
<organism evidence="3 4">
    <name type="scientific">Pseudooceanicola antarcticus</name>
    <dbReference type="NCBI Taxonomy" id="1247613"/>
    <lineage>
        <taxon>Bacteria</taxon>
        <taxon>Pseudomonadati</taxon>
        <taxon>Pseudomonadota</taxon>
        <taxon>Alphaproteobacteria</taxon>
        <taxon>Rhodobacterales</taxon>
        <taxon>Paracoccaceae</taxon>
        <taxon>Pseudooceanicola</taxon>
    </lineage>
</organism>
<evidence type="ECO:0000313" key="3">
    <source>
        <dbReference type="EMBL" id="SNY52961.1"/>
    </source>
</evidence>
<dbReference type="AlphaFoldDB" id="A0A285J1F0"/>
<keyword evidence="5" id="KW-1185">Reference proteome</keyword>
<dbReference type="RefSeq" id="WP_097146184.1">
    <property type="nucleotide sequence ID" value="NZ_OBEA01000004.1"/>
</dbReference>
<dbReference type="Proteomes" id="UP000231702">
    <property type="component" value="Unassembled WGS sequence"/>
</dbReference>
<protein>
    <recommendedName>
        <fullName evidence="6">Muramidase (Phage lambda lysozyme)</fullName>
    </recommendedName>
</protein>
<evidence type="ECO:0000313" key="4">
    <source>
        <dbReference type="Proteomes" id="UP000231655"/>
    </source>
</evidence>
<evidence type="ECO:0000313" key="5">
    <source>
        <dbReference type="Proteomes" id="UP000231702"/>
    </source>
</evidence>
<feature type="region of interest" description="Disordered" evidence="1">
    <location>
        <begin position="91"/>
        <end position="120"/>
    </location>
</feature>
<name>A0A285J1F0_9RHOB</name>
<proteinExistence type="predicted"/>
<sequence>MSGRGGLAAVMFLGAGFLIWKQQAEGMSATGAPMVGAGDEYSNGTAMDAYSAWQADQQQQQQQQSGGQMGFNFAPLLGWVLGKIGSGGFGKNSGGSSGTGSPLPGHSWGSDSGAVATGGGASAGGSAGAFNVQNILDLIGSAEAPGGYNQVYGGSKLSPPRPITTMTVGEVLNWQDSSVAAGSASSAAGRYQVIRGTLRDQVRQGTVSLSDTFDANTQDRIAVSLMEAQGLNSYQSGNMSAEDFGNRLARVWAGLPVLTGTKAGRSYYDGYAGNSATVSTSSVLNALRQASGQWV</sequence>
<accession>A0A285J1F0</accession>
<feature type="compositionally biased region" description="Low complexity" evidence="1">
    <location>
        <begin position="99"/>
        <end position="115"/>
    </location>
</feature>
<gene>
    <name evidence="2" type="ORF">CVM39_18830</name>
    <name evidence="3" type="ORF">SAMN06297129_2452</name>
</gene>
<dbReference type="Proteomes" id="UP000231655">
    <property type="component" value="Unassembled WGS sequence"/>
</dbReference>
<reference evidence="3 4" key="1">
    <citation type="submission" date="2017-09" db="EMBL/GenBank/DDBJ databases">
        <authorList>
            <person name="Ehlers B."/>
            <person name="Leendertz F.H."/>
        </authorList>
    </citation>
    <scope>NUCLEOTIDE SEQUENCE [LARGE SCALE GENOMIC DNA]</scope>
    <source>
        <strain evidence="3 4">CGMCC 1.12662</strain>
    </source>
</reference>
<dbReference type="EMBL" id="OBEA01000004">
    <property type="protein sequence ID" value="SNY52961.1"/>
    <property type="molecule type" value="Genomic_DNA"/>
</dbReference>
<dbReference type="EMBL" id="PGTD01000023">
    <property type="protein sequence ID" value="PJE25761.1"/>
    <property type="molecule type" value="Genomic_DNA"/>
</dbReference>
<evidence type="ECO:0008006" key="6">
    <source>
        <dbReference type="Google" id="ProtNLM"/>
    </source>
</evidence>
<dbReference type="OrthoDB" id="7851400at2"/>
<evidence type="ECO:0000256" key="1">
    <source>
        <dbReference type="SAM" id="MobiDB-lite"/>
    </source>
</evidence>